<dbReference type="Pfam" id="PF02779">
    <property type="entry name" value="Transket_pyr"/>
    <property type="match status" value="1"/>
</dbReference>
<dbReference type="CDD" id="cd07033">
    <property type="entry name" value="TPP_PYR_DXS_TK_like"/>
    <property type="match status" value="1"/>
</dbReference>
<protein>
    <recommendedName>
        <fullName evidence="10">1-deoxy-D-xylulose-5-phosphate synthase</fullName>
        <ecNumber evidence="10">2.2.1.7</ecNumber>
    </recommendedName>
    <alternativeName>
        <fullName evidence="10">1-deoxyxylulose-5-phosphate synthase</fullName>
        <shortName evidence="10">DXP synthase</shortName>
        <shortName evidence="10">DXPS</shortName>
    </alternativeName>
</protein>
<feature type="binding site" evidence="10">
    <location>
        <position position="75"/>
    </location>
    <ligand>
        <name>thiamine diphosphate</name>
        <dbReference type="ChEBI" id="CHEBI:58937"/>
    </ligand>
</feature>
<evidence type="ECO:0000256" key="3">
    <source>
        <dbReference type="ARBA" id="ARBA00011738"/>
    </source>
</evidence>
<dbReference type="RefSeq" id="WP_281764398.1">
    <property type="nucleotide sequence ID" value="NZ_BRVO01000001.1"/>
</dbReference>
<dbReference type="Pfam" id="PF13292">
    <property type="entry name" value="DXP_synthase_N"/>
    <property type="match status" value="2"/>
</dbReference>
<evidence type="ECO:0000313" key="13">
    <source>
        <dbReference type="Proteomes" id="UP001143543"/>
    </source>
</evidence>
<keyword evidence="9 10" id="KW-0414">Isoprene biosynthesis</keyword>
<dbReference type="EC" id="2.2.1.7" evidence="10"/>
<feature type="binding site" evidence="10">
    <location>
        <position position="337"/>
    </location>
    <ligand>
        <name>thiamine diphosphate</name>
        <dbReference type="ChEBI" id="CHEBI:58937"/>
    </ligand>
</feature>
<proteinExistence type="inferred from homology"/>
<comment type="similarity">
    <text evidence="2 10">Belongs to the transketolase family. DXPS subfamily.</text>
</comment>
<dbReference type="InterPro" id="IPR005477">
    <property type="entry name" value="Dxylulose-5-P_synthase"/>
</dbReference>
<comment type="caution">
    <text evidence="10">Lacks conserved residue(s) required for the propagation of feature annotation.</text>
</comment>
<feature type="binding site" evidence="10">
    <location>
        <begin position="149"/>
        <end position="150"/>
    </location>
    <ligand>
        <name>thiamine diphosphate</name>
        <dbReference type="ChEBI" id="CHEBI:58937"/>
    </ligand>
</feature>
<dbReference type="InterPro" id="IPR029061">
    <property type="entry name" value="THDP-binding"/>
</dbReference>
<comment type="pathway">
    <text evidence="1 10">Metabolic intermediate biosynthesis; 1-deoxy-D-xylulose 5-phosphate biosynthesis; 1-deoxy-D-xylulose 5-phosphate from D-glyceraldehyde 3-phosphate and pyruvate: step 1/1.</text>
</comment>
<comment type="cofactor">
    <cofactor evidence="10">
        <name>Mg(2+)</name>
        <dbReference type="ChEBI" id="CHEBI:18420"/>
    </cofactor>
    <text evidence="10">Binds 1 Mg(2+) ion per subunit.</text>
</comment>
<dbReference type="SUPFAM" id="SSF52518">
    <property type="entry name" value="Thiamin diphosphate-binding fold (THDP-binding)"/>
    <property type="match status" value="2"/>
</dbReference>
<keyword evidence="5 10" id="KW-0479">Metal-binding</keyword>
<comment type="caution">
    <text evidence="12">The sequence shown here is derived from an EMBL/GenBank/DDBJ whole genome shotgun (WGS) entry which is preliminary data.</text>
</comment>
<dbReference type="InterPro" id="IPR005475">
    <property type="entry name" value="Transketolase-like_Pyr-bd"/>
</dbReference>
<keyword evidence="4 10" id="KW-0808">Transferase</keyword>
<evidence type="ECO:0000256" key="5">
    <source>
        <dbReference type="ARBA" id="ARBA00022723"/>
    </source>
</evidence>
<evidence type="ECO:0000256" key="8">
    <source>
        <dbReference type="ARBA" id="ARBA00023052"/>
    </source>
</evidence>
<feature type="binding site" evidence="10">
    <location>
        <position position="177"/>
    </location>
    <ligand>
        <name>thiamine diphosphate</name>
        <dbReference type="ChEBI" id="CHEBI:58937"/>
    </ligand>
</feature>
<organism evidence="12 13">
    <name type="scientific">Neptunitalea lumnitzerae</name>
    <dbReference type="NCBI Taxonomy" id="2965509"/>
    <lineage>
        <taxon>Bacteria</taxon>
        <taxon>Pseudomonadati</taxon>
        <taxon>Bacteroidota</taxon>
        <taxon>Flavobacteriia</taxon>
        <taxon>Flavobacteriales</taxon>
        <taxon>Flavobacteriaceae</taxon>
        <taxon>Neptunitalea</taxon>
    </lineage>
</organism>
<comment type="cofactor">
    <cofactor evidence="10">
        <name>thiamine diphosphate</name>
        <dbReference type="ChEBI" id="CHEBI:58937"/>
    </cofactor>
    <text evidence="10">Binds 1 thiamine pyrophosphate per subunit.</text>
</comment>
<dbReference type="InterPro" id="IPR033248">
    <property type="entry name" value="Transketolase_C"/>
</dbReference>
<accession>A0ABQ5MHA1</accession>
<dbReference type="InterPro" id="IPR009014">
    <property type="entry name" value="Transketo_C/PFOR_II"/>
</dbReference>
<dbReference type="HAMAP" id="MF_00315">
    <property type="entry name" value="DXP_synth"/>
    <property type="match status" value="1"/>
</dbReference>
<dbReference type="PANTHER" id="PTHR43322:SF5">
    <property type="entry name" value="1-DEOXY-D-XYLULOSE-5-PHOSPHATE SYNTHASE, CHLOROPLASTIC"/>
    <property type="match status" value="1"/>
</dbReference>
<gene>
    <name evidence="10 12" type="primary">dxs</name>
    <name evidence="12" type="ORF">Y10_11350</name>
</gene>
<evidence type="ECO:0000256" key="6">
    <source>
        <dbReference type="ARBA" id="ARBA00022842"/>
    </source>
</evidence>
<feature type="domain" description="Transketolase-like pyrimidine-binding" evidence="11">
    <location>
        <begin position="286"/>
        <end position="451"/>
    </location>
</feature>
<sequence>MSQNLLAHINSPKDLRALDATQLEQLSKELREFIIDIVATKEGHLGASLGVVELTIALHYIFNTPEDTLVWDVGHQAYGHKILTGRRDVFGTNRLLNGISGFPKISESEYDNFGTGHSSTSISAVLGMAMAATLKGELEKHHIAVIGDASIASGMAFEGLNHAGVTNANMLVILNDNAIGIDPSVGALKEYLTKVKTHPKLAEHNIIKSLNFNYSGPIDGHNLPLLLKELTRLKHVKGPKFLHVITTKGKGLKQAEEDQVTYHAPGKFDKITGERIKKPSLEPTPPKYQDVFGHTIVELAKQNNKIVGITPAMPTGSSLKYMIEALPDRAFDVGIAEQHAVTLAAGMATQGMIAFCNIYSTFLQRAYDQVIHDVALQKLPVIFCLDRAGLVGRDGATHHGVFDIAYLKCIPNLIIFAPSNEVELRNIMYTAQLGLDNPIAIRYPRGTGVTINWKQPFKKITIGKAKEIKKGTIIAVLSIGTIAKNVSLALENISAPNKVSHYDMRFVKPLDEQLLHEIFKNHAAVITVEDGCITGGFGESVIAFANQHLYTQRIYPMGIPDSFVEHGNTNLLQEICKIDVSSIRTKIEELLTKL</sequence>
<dbReference type="Proteomes" id="UP001143543">
    <property type="component" value="Unassembled WGS sequence"/>
</dbReference>
<evidence type="ECO:0000313" key="12">
    <source>
        <dbReference type="EMBL" id="GLB48767.1"/>
    </source>
</evidence>
<keyword evidence="6 10" id="KW-0460">Magnesium</keyword>
<dbReference type="SUPFAM" id="SSF52922">
    <property type="entry name" value="TK C-terminal domain-like"/>
    <property type="match status" value="1"/>
</dbReference>
<reference evidence="12" key="1">
    <citation type="submission" date="2022-07" db="EMBL/GenBank/DDBJ databases">
        <title>Taxonomy of Novel Oxalotrophic and Methylotrophic Bacteria.</title>
        <authorList>
            <person name="Sahin N."/>
            <person name="Tani A."/>
        </authorList>
    </citation>
    <scope>NUCLEOTIDE SEQUENCE</scope>
    <source>
        <strain evidence="12">Y10</strain>
    </source>
</reference>
<feature type="binding site" evidence="10">
    <location>
        <position position="148"/>
    </location>
    <ligand>
        <name>Mg(2+)</name>
        <dbReference type="ChEBI" id="CHEBI:18420"/>
    </ligand>
</feature>
<name>A0ABQ5MHA1_9FLAO</name>
<evidence type="ECO:0000259" key="11">
    <source>
        <dbReference type="SMART" id="SM00861"/>
    </source>
</evidence>
<comment type="catalytic activity">
    <reaction evidence="10">
        <text>D-glyceraldehyde 3-phosphate + pyruvate + H(+) = 1-deoxy-D-xylulose 5-phosphate + CO2</text>
        <dbReference type="Rhea" id="RHEA:12605"/>
        <dbReference type="ChEBI" id="CHEBI:15361"/>
        <dbReference type="ChEBI" id="CHEBI:15378"/>
        <dbReference type="ChEBI" id="CHEBI:16526"/>
        <dbReference type="ChEBI" id="CHEBI:57792"/>
        <dbReference type="ChEBI" id="CHEBI:59776"/>
        <dbReference type="EC" id="2.2.1.7"/>
    </reaction>
</comment>
<comment type="subunit">
    <text evidence="3 10">Homodimer.</text>
</comment>
<dbReference type="NCBIfam" id="NF003933">
    <property type="entry name" value="PRK05444.2-2"/>
    <property type="match status" value="1"/>
</dbReference>
<evidence type="ECO:0000256" key="9">
    <source>
        <dbReference type="ARBA" id="ARBA00023229"/>
    </source>
</evidence>
<dbReference type="SMART" id="SM00861">
    <property type="entry name" value="Transket_pyr"/>
    <property type="match status" value="1"/>
</dbReference>
<keyword evidence="13" id="KW-1185">Reference proteome</keyword>
<dbReference type="EMBL" id="BRVO01000001">
    <property type="protein sequence ID" value="GLB48767.1"/>
    <property type="molecule type" value="Genomic_DNA"/>
</dbReference>
<comment type="function">
    <text evidence="10">Catalyzes the acyloin condensation reaction between C atoms 2 and 3 of pyruvate and glyceraldehyde 3-phosphate to yield 1-deoxy-D-xylulose-5-phosphate (DXP).</text>
</comment>
<evidence type="ECO:0000256" key="4">
    <source>
        <dbReference type="ARBA" id="ARBA00022679"/>
    </source>
</evidence>
<keyword evidence="8 10" id="KW-0786">Thiamine pyrophosphate</keyword>
<dbReference type="Gene3D" id="3.40.50.970">
    <property type="match status" value="2"/>
</dbReference>
<evidence type="ECO:0000256" key="10">
    <source>
        <dbReference type="HAMAP-Rule" id="MF_00315"/>
    </source>
</evidence>
<dbReference type="PANTHER" id="PTHR43322">
    <property type="entry name" value="1-D-DEOXYXYLULOSE 5-PHOSPHATE SYNTHASE-RELATED"/>
    <property type="match status" value="1"/>
</dbReference>
<evidence type="ECO:0000256" key="1">
    <source>
        <dbReference type="ARBA" id="ARBA00004980"/>
    </source>
</evidence>
<feature type="binding site" evidence="10">
    <location>
        <position position="177"/>
    </location>
    <ligand>
        <name>Mg(2+)</name>
        <dbReference type="ChEBI" id="CHEBI:18420"/>
    </ligand>
</feature>
<dbReference type="CDD" id="cd02007">
    <property type="entry name" value="TPP_DXS"/>
    <property type="match status" value="1"/>
</dbReference>
<evidence type="ECO:0000256" key="7">
    <source>
        <dbReference type="ARBA" id="ARBA00022977"/>
    </source>
</evidence>
<feature type="binding site" evidence="10">
    <location>
        <begin position="116"/>
        <end position="118"/>
    </location>
    <ligand>
        <name>thiamine diphosphate</name>
        <dbReference type="ChEBI" id="CHEBI:58937"/>
    </ligand>
</feature>
<dbReference type="Gene3D" id="3.40.50.920">
    <property type="match status" value="1"/>
</dbReference>
<evidence type="ECO:0000256" key="2">
    <source>
        <dbReference type="ARBA" id="ARBA00011081"/>
    </source>
</evidence>
<keyword evidence="7 10" id="KW-0784">Thiamine biosynthesis</keyword>
<dbReference type="Pfam" id="PF02780">
    <property type="entry name" value="Transketolase_C"/>
    <property type="match status" value="1"/>
</dbReference>